<keyword evidence="3" id="KW-1185">Reference proteome</keyword>
<dbReference type="Pfam" id="PF00168">
    <property type="entry name" value="C2"/>
    <property type="match status" value="1"/>
</dbReference>
<dbReference type="GO" id="GO:0006952">
    <property type="term" value="P:defense response"/>
    <property type="evidence" value="ECO:0007669"/>
    <property type="project" value="InterPro"/>
</dbReference>
<proteinExistence type="predicted"/>
<feature type="domain" description="C2" evidence="1">
    <location>
        <begin position="1"/>
        <end position="114"/>
    </location>
</feature>
<dbReference type="EMBL" id="SDAM02000062">
    <property type="protein sequence ID" value="KAH6832945.1"/>
    <property type="molecule type" value="Genomic_DNA"/>
</dbReference>
<organism evidence="2 3">
    <name type="scientific">Perilla frutescens var. hirtella</name>
    <name type="common">Perilla citriodora</name>
    <name type="synonym">Perilla setoyensis</name>
    <dbReference type="NCBI Taxonomy" id="608512"/>
    <lineage>
        <taxon>Eukaryota</taxon>
        <taxon>Viridiplantae</taxon>
        <taxon>Streptophyta</taxon>
        <taxon>Embryophyta</taxon>
        <taxon>Tracheophyta</taxon>
        <taxon>Spermatophyta</taxon>
        <taxon>Magnoliopsida</taxon>
        <taxon>eudicotyledons</taxon>
        <taxon>Gunneridae</taxon>
        <taxon>Pentapetalae</taxon>
        <taxon>asterids</taxon>
        <taxon>lamiids</taxon>
        <taxon>Lamiales</taxon>
        <taxon>Lamiaceae</taxon>
        <taxon>Nepetoideae</taxon>
        <taxon>Elsholtzieae</taxon>
        <taxon>Perilla</taxon>
    </lineage>
</organism>
<name>A0AAD4PBE8_PERFH</name>
<comment type="caution">
    <text evidence="2">The sequence shown here is derived from an EMBL/GenBank/DDBJ whole genome shotgun (WGS) entry which is preliminary data.</text>
</comment>
<accession>A0AAD4PBE8</accession>
<dbReference type="SUPFAM" id="SSF49562">
    <property type="entry name" value="C2 domain (Calcium/lipid-binding domain, CaLB)"/>
    <property type="match status" value="1"/>
</dbReference>
<dbReference type="PANTHER" id="PTHR32246:SF173">
    <property type="entry name" value="C2 DOMAIN-CONTAINING PROTEIN"/>
    <property type="match status" value="1"/>
</dbReference>
<dbReference type="CDD" id="cd04051">
    <property type="entry name" value="C2_SRC2_like"/>
    <property type="match status" value="1"/>
</dbReference>
<dbReference type="InterPro" id="IPR000008">
    <property type="entry name" value="C2_dom"/>
</dbReference>
<dbReference type="InterPro" id="IPR035892">
    <property type="entry name" value="C2_domain_sf"/>
</dbReference>
<sequence>MDYRTLEITIQYAEDLNKVNFISKMDVYVVVSISGGDEGTKQKTKTTVNHDDGANPTWSFPMKFTVEEAALQQNRLVLDFKIKCKRALRDRVIGEVHVPVKELLDFPAKGRGGFTRSFVSYQVKKPSGKPKGKLTFSYQFRGKTTTSASHPPPQAAVEGVHGESMIAYPVVDPISPGMYPPIPQQPAAAAVYAESLTVYPVVELEPSSPYLLTEPGVYPSIPPDLAVVAPPPVKEVYGETMKAAYIVLEPTPPYTQAASVVHPPIPPPAGYLPSAGGLKLEWYPPPPPPPPCFVYPPQGCFGHPPPMMQLAPDWWIVDWRYDTRCSGF</sequence>
<dbReference type="AlphaFoldDB" id="A0AAD4PBE8"/>
<dbReference type="PANTHER" id="PTHR32246">
    <property type="entry name" value="INGRESSION PROTEIN FIC1"/>
    <property type="match status" value="1"/>
</dbReference>
<dbReference type="PROSITE" id="PS50004">
    <property type="entry name" value="C2"/>
    <property type="match status" value="1"/>
</dbReference>
<dbReference type="InterPro" id="IPR044750">
    <property type="entry name" value="C2_SRC2/BAP"/>
</dbReference>
<reference evidence="2 3" key="1">
    <citation type="journal article" date="2021" name="Nat. Commun.">
        <title>Incipient diploidization of the medicinal plant Perilla within 10,000 years.</title>
        <authorList>
            <person name="Zhang Y."/>
            <person name="Shen Q."/>
            <person name="Leng L."/>
            <person name="Zhang D."/>
            <person name="Chen S."/>
            <person name="Shi Y."/>
            <person name="Ning Z."/>
            <person name="Chen S."/>
        </authorList>
    </citation>
    <scope>NUCLEOTIDE SEQUENCE [LARGE SCALE GENOMIC DNA]</scope>
    <source>
        <strain evidence="3">cv. PC099</strain>
    </source>
</reference>
<gene>
    <name evidence="2" type="ORF">C2S53_000488</name>
</gene>
<evidence type="ECO:0000313" key="3">
    <source>
        <dbReference type="Proteomes" id="UP001190926"/>
    </source>
</evidence>
<evidence type="ECO:0000259" key="1">
    <source>
        <dbReference type="PROSITE" id="PS50004"/>
    </source>
</evidence>
<dbReference type="Proteomes" id="UP001190926">
    <property type="component" value="Unassembled WGS sequence"/>
</dbReference>
<evidence type="ECO:0000313" key="2">
    <source>
        <dbReference type="EMBL" id="KAH6832945.1"/>
    </source>
</evidence>
<protein>
    <recommendedName>
        <fullName evidence="1">C2 domain-containing protein</fullName>
    </recommendedName>
</protein>
<dbReference type="Gene3D" id="2.60.40.150">
    <property type="entry name" value="C2 domain"/>
    <property type="match status" value="1"/>
</dbReference>
<dbReference type="SMART" id="SM00239">
    <property type="entry name" value="C2"/>
    <property type="match status" value="1"/>
</dbReference>